<dbReference type="EMBL" id="AP027272">
    <property type="protein sequence ID" value="BDX06216.1"/>
    <property type="molecule type" value="Genomic_DNA"/>
</dbReference>
<dbReference type="KEGG" id="pmaw:MACH26_17370"/>
<protein>
    <recommendedName>
        <fullName evidence="1">Nitrate/nitrite sensing protein domain-containing protein</fullName>
    </recommendedName>
</protein>
<sequence>MLTILFLLVTCTFIFVCFISHYEQKQIKNQKINTASIHLRAWRHLMWLFQQHRGKSTAFLNGDETTQKDLLGLEAKITEGINSLKHAPSKNRNWQATIQLWQELSKHWQQKSVEDNFKLHNTLIKQLIFAIEDEISWMASFRSASKSSDFEQTTISLLNTIEFVGQTRAIGTSVTASRKCESITKIRLCYLSQKLQQTAESLQEKDVQSRQKKALITAIIQQVQERLLPAQNLMTTKAWFDLCTDSIDGLYTHFDKSIDLGERIGRGQ</sequence>
<evidence type="ECO:0000313" key="2">
    <source>
        <dbReference type="EMBL" id="BDX06216.1"/>
    </source>
</evidence>
<evidence type="ECO:0000313" key="3">
    <source>
        <dbReference type="Proteomes" id="UP001333710"/>
    </source>
</evidence>
<reference evidence="2" key="1">
    <citation type="submission" date="2023-01" db="EMBL/GenBank/DDBJ databases">
        <title>Complete genome sequence of Planctobacterium marinum strain Dej080120_11.</title>
        <authorList>
            <person name="Ueki S."/>
            <person name="Maruyama F."/>
        </authorList>
    </citation>
    <scope>NUCLEOTIDE SEQUENCE</scope>
    <source>
        <strain evidence="2">Dej080120_11</strain>
    </source>
</reference>
<keyword evidence="3" id="KW-1185">Reference proteome</keyword>
<name>A0AA48HGY7_9ALTE</name>
<evidence type="ECO:0000259" key="1">
    <source>
        <dbReference type="Pfam" id="PF08376"/>
    </source>
</evidence>
<feature type="domain" description="Nitrate/nitrite sensing protein" evidence="1">
    <location>
        <begin position="49"/>
        <end position="251"/>
    </location>
</feature>
<dbReference type="AlphaFoldDB" id="A0AA48HGY7"/>
<proteinExistence type="predicted"/>
<dbReference type="Pfam" id="PF08376">
    <property type="entry name" value="NIT"/>
    <property type="match status" value="1"/>
</dbReference>
<organism evidence="2 3">
    <name type="scientific">Planctobacterium marinum</name>
    <dbReference type="NCBI Taxonomy" id="1631968"/>
    <lineage>
        <taxon>Bacteria</taxon>
        <taxon>Pseudomonadati</taxon>
        <taxon>Pseudomonadota</taxon>
        <taxon>Gammaproteobacteria</taxon>
        <taxon>Alteromonadales</taxon>
        <taxon>Alteromonadaceae</taxon>
        <taxon>Planctobacterium</taxon>
    </lineage>
</organism>
<dbReference type="Proteomes" id="UP001333710">
    <property type="component" value="Chromosome"/>
</dbReference>
<accession>A0AA48HGY7</accession>
<dbReference type="RefSeq" id="WP_338292245.1">
    <property type="nucleotide sequence ID" value="NZ_AP027272.1"/>
</dbReference>
<gene>
    <name evidence="2" type="ORF">MACH26_17370</name>
</gene>
<dbReference type="InterPro" id="IPR013587">
    <property type="entry name" value="Nitrate/nitrite_sensing"/>
</dbReference>